<reference evidence="1" key="1">
    <citation type="submission" date="2018-12" db="EMBL/GenBank/DDBJ databases">
        <title>Draft genome sequence of Flaovobacterium columnare BGFS27 isolated from channel catfish in Alabama.</title>
        <authorList>
            <person name="Cai W."/>
            <person name="Arias C."/>
        </authorList>
    </citation>
    <scope>NUCLEOTIDE SEQUENCE [LARGE SCALE GENOMIC DNA]</scope>
    <source>
        <strain evidence="1">BGFS27</strain>
    </source>
</reference>
<accession>A0AA94EYN3</accession>
<proteinExistence type="predicted"/>
<comment type="caution">
    <text evidence="1">The sequence shown here is derived from an EMBL/GenBank/DDBJ whole genome shotgun (WGS) entry which is preliminary data.</text>
</comment>
<name>A0AA94EYN3_9FLAO</name>
<protein>
    <submittedName>
        <fullName evidence="1">Uncharacterized protein</fullName>
    </submittedName>
</protein>
<gene>
    <name evidence="1" type="ORF">EJB19_14005</name>
</gene>
<organism evidence="1">
    <name type="scientific">Flavobacterium columnare</name>
    <dbReference type="NCBI Taxonomy" id="996"/>
    <lineage>
        <taxon>Bacteria</taxon>
        <taxon>Pseudomonadati</taxon>
        <taxon>Bacteroidota</taxon>
        <taxon>Flavobacteriia</taxon>
        <taxon>Flavobacteriales</taxon>
        <taxon>Flavobacteriaceae</taxon>
        <taxon>Flavobacterium</taxon>
    </lineage>
</organism>
<dbReference type="EMBL" id="RWGX01000005">
    <property type="protein sequence ID" value="RVU87405.1"/>
    <property type="molecule type" value="Genomic_DNA"/>
</dbReference>
<sequence length="102" mass="12069">MRPSTSNKDKGKALQSRYYYRFQSFEVYVYSLGRSDKQRKVVDWLYEAYRYLTINQVDTKRIWIENNSLQDPSMKGHLPLIYKIAEQYGFTIPITPDASETG</sequence>
<dbReference type="AlphaFoldDB" id="A0AA94EYN3"/>
<evidence type="ECO:0000313" key="1">
    <source>
        <dbReference type="EMBL" id="RVU87405.1"/>
    </source>
</evidence>